<protein>
    <submittedName>
        <fullName evidence="1">Uncharacterized protein</fullName>
    </submittedName>
</protein>
<evidence type="ECO:0000313" key="1">
    <source>
        <dbReference type="EMBL" id="MBW8190653.1"/>
    </source>
</evidence>
<gene>
    <name evidence="1" type="ORF">K0504_06345</name>
</gene>
<organism evidence="1 2">
    <name type="scientific">Neiella holothuriorum</name>
    <dbReference type="NCBI Taxonomy" id="2870530"/>
    <lineage>
        <taxon>Bacteria</taxon>
        <taxon>Pseudomonadati</taxon>
        <taxon>Pseudomonadota</taxon>
        <taxon>Gammaproteobacteria</taxon>
        <taxon>Alteromonadales</taxon>
        <taxon>Echinimonadaceae</taxon>
        <taxon>Neiella</taxon>
    </lineage>
</organism>
<name>A0ABS7EE87_9GAMM</name>
<accession>A0ABS7EE87</accession>
<dbReference type="Proteomes" id="UP001166251">
    <property type="component" value="Unassembled WGS sequence"/>
</dbReference>
<comment type="caution">
    <text evidence="1">The sequence shown here is derived from an EMBL/GenBank/DDBJ whole genome shotgun (WGS) entry which is preliminary data.</text>
</comment>
<dbReference type="RefSeq" id="WP_220103339.1">
    <property type="nucleotide sequence ID" value="NZ_JAHZSS010000005.1"/>
</dbReference>
<keyword evidence="2" id="KW-1185">Reference proteome</keyword>
<reference evidence="1" key="1">
    <citation type="submission" date="2021-07" db="EMBL/GenBank/DDBJ databases">
        <title>Neiella marina sp. nov., isolated from the intestinal content of sea cucumber Apostichopus japonicus.</title>
        <authorList>
            <person name="Bai X."/>
        </authorList>
    </citation>
    <scope>NUCLEOTIDE SEQUENCE</scope>
    <source>
        <strain evidence="1">126</strain>
    </source>
</reference>
<dbReference type="EMBL" id="JAHZSS010000005">
    <property type="protein sequence ID" value="MBW8190653.1"/>
    <property type="molecule type" value="Genomic_DNA"/>
</dbReference>
<sequence>MTKELTKMQSLLVEAVITGDTNRASSLLPYMRRREVYLTPRAYAEHCSHDLEPEALLQHIEALDGFIRTVL</sequence>
<evidence type="ECO:0000313" key="2">
    <source>
        <dbReference type="Proteomes" id="UP001166251"/>
    </source>
</evidence>
<proteinExistence type="predicted"/>